<proteinExistence type="predicted"/>
<keyword evidence="2" id="KW-1185">Reference proteome</keyword>
<evidence type="ECO:0000313" key="1">
    <source>
        <dbReference type="EMBL" id="TFK75975.1"/>
    </source>
</evidence>
<gene>
    <name evidence="1" type="ORF">BDN72DRAFT_831411</name>
</gene>
<dbReference type="EMBL" id="ML208261">
    <property type="protein sequence ID" value="TFK75975.1"/>
    <property type="molecule type" value="Genomic_DNA"/>
</dbReference>
<accession>A0ACD3BDN9</accession>
<keyword evidence="1" id="KW-0808">Transferase</keyword>
<organism evidence="1 2">
    <name type="scientific">Pluteus cervinus</name>
    <dbReference type="NCBI Taxonomy" id="181527"/>
    <lineage>
        <taxon>Eukaryota</taxon>
        <taxon>Fungi</taxon>
        <taxon>Dikarya</taxon>
        <taxon>Basidiomycota</taxon>
        <taxon>Agaricomycotina</taxon>
        <taxon>Agaricomycetes</taxon>
        <taxon>Agaricomycetidae</taxon>
        <taxon>Agaricales</taxon>
        <taxon>Pluteineae</taxon>
        <taxon>Pluteaceae</taxon>
        <taxon>Pluteus</taxon>
    </lineage>
</organism>
<dbReference type="Proteomes" id="UP000308600">
    <property type="component" value="Unassembled WGS sequence"/>
</dbReference>
<evidence type="ECO:0000313" key="2">
    <source>
        <dbReference type="Proteomes" id="UP000308600"/>
    </source>
</evidence>
<protein>
    <submittedName>
        <fullName evidence="1">4'-phosphopantetheinyl transferase</fullName>
    </submittedName>
</protein>
<name>A0ACD3BDN9_9AGAR</name>
<reference evidence="1 2" key="1">
    <citation type="journal article" date="2019" name="Nat. Ecol. Evol.">
        <title>Megaphylogeny resolves global patterns of mushroom evolution.</title>
        <authorList>
            <person name="Varga T."/>
            <person name="Krizsan K."/>
            <person name="Foldi C."/>
            <person name="Dima B."/>
            <person name="Sanchez-Garcia M."/>
            <person name="Sanchez-Ramirez S."/>
            <person name="Szollosi G.J."/>
            <person name="Szarkandi J.G."/>
            <person name="Papp V."/>
            <person name="Albert L."/>
            <person name="Andreopoulos W."/>
            <person name="Angelini C."/>
            <person name="Antonin V."/>
            <person name="Barry K.W."/>
            <person name="Bougher N.L."/>
            <person name="Buchanan P."/>
            <person name="Buyck B."/>
            <person name="Bense V."/>
            <person name="Catcheside P."/>
            <person name="Chovatia M."/>
            <person name="Cooper J."/>
            <person name="Damon W."/>
            <person name="Desjardin D."/>
            <person name="Finy P."/>
            <person name="Geml J."/>
            <person name="Haridas S."/>
            <person name="Hughes K."/>
            <person name="Justo A."/>
            <person name="Karasinski D."/>
            <person name="Kautmanova I."/>
            <person name="Kiss B."/>
            <person name="Kocsube S."/>
            <person name="Kotiranta H."/>
            <person name="LaButti K.M."/>
            <person name="Lechner B.E."/>
            <person name="Liimatainen K."/>
            <person name="Lipzen A."/>
            <person name="Lukacs Z."/>
            <person name="Mihaltcheva S."/>
            <person name="Morgado L.N."/>
            <person name="Niskanen T."/>
            <person name="Noordeloos M.E."/>
            <person name="Ohm R.A."/>
            <person name="Ortiz-Santana B."/>
            <person name="Ovrebo C."/>
            <person name="Racz N."/>
            <person name="Riley R."/>
            <person name="Savchenko A."/>
            <person name="Shiryaev A."/>
            <person name="Soop K."/>
            <person name="Spirin V."/>
            <person name="Szebenyi C."/>
            <person name="Tomsovsky M."/>
            <person name="Tulloss R.E."/>
            <person name="Uehling J."/>
            <person name="Grigoriev I.V."/>
            <person name="Vagvolgyi C."/>
            <person name="Papp T."/>
            <person name="Martin F.M."/>
            <person name="Miettinen O."/>
            <person name="Hibbett D.S."/>
            <person name="Nagy L.G."/>
        </authorList>
    </citation>
    <scope>NUCLEOTIDE SEQUENCE [LARGE SCALE GENOMIC DNA]</scope>
    <source>
        <strain evidence="1 2">NL-1719</strain>
    </source>
</reference>
<sequence length="132" mass="14823">MILGVGVDLVHVPRIVALTRRKGYDRFAKRILSASEHSDWLKLDKNQTDICTRFLAVRWGIKEAAYKAFFPAVKPTWKELTYQGHVNGTQVKPAVFYHPVDSLDSRKVGSIRASISHDGDYVLAFVVVGVPN</sequence>